<dbReference type="EMBL" id="CAJPVI010000027">
    <property type="protein sequence ID" value="CAG2152928.1"/>
    <property type="molecule type" value="Genomic_DNA"/>
</dbReference>
<evidence type="ECO:0008006" key="5">
    <source>
        <dbReference type="Google" id="ProtNLM"/>
    </source>
</evidence>
<dbReference type="Proteomes" id="UP000672657">
    <property type="component" value="Unassembled WGS sequence"/>
</dbReference>
<name>A0ABM8TL73_9BURK</name>
<protein>
    <recommendedName>
        <fullName evidence="5">DUF4231 domain-containing protein</fullName>
    </recommendedName>
</protein>
<keyword evidence="4" id="KW-1185">Reference proteome</keyword>
<evidence type="ECO:0000313" key="3">
    <source>
        <dbReference type="EMBL" id="CAG2152928.1"/>
    </source>
</evidence>
<evidence type="ECO:0000313" key="4">
    <source>
        <dbReference type="Proteomes" id="UP000672657"/>
    </source>
</evidence>
<gene>
    <name evidence="3" type="ORF">LMG26411_04305</name>
</gene>
<evidence type="ECO:0000256" key="2">
    <source>
        <dbReference type="SAM" id="Phobius"/>
    </source>
</evidence>
<keyword evidence="1" id="KW-0175">Coiled coil</keyword>
<reference evidence="3 4" key="1">
    <citation type="submission" date="2021-03" db="EMBL/GenBank/DDBJ databases">
        <authorList>
            <person name="Peeters C."/>
        </authorList>
    </citation>
    <scope>NUCLEOTIDE SEQUENCE [LARGE SCALE GENOMIC DNA]</scope>
    <source>
        <strain evidence="3 4">LMG 26411</strain>
    </source>
</reference>
<dbReference type="RefSeq" id="WP_211955293.1">
    <property type="nucleotide sequence ID" value="NZ_CAJPVI010000027.1"/>
</dbReference>
<keyword evidence="2" id="KW-1133">Transmembrane helix</keyword>
<proteinExistence type="predicted"/>
<feature type="coiled-coil region" evidence="1">
    <location>
        <begin position="20"/>
        <end position="47"/>
    </location>
</feature>
<accession>A0ABM8TL73</accession>
<organism evidence="3 4">
    <name type="scientific">Cupriavidus numazuensis</name>
    <dbReference type="NCBI Taxonomy" id="221992"/>
    <lineage>
        <taxon>Bacteria</taxon>
        <taxon>Pseudomonadati</taxon>
        <taxon>Pseudomonadota</taxon>
        <taxon>Betaproteobacteria</taxon>
        <taxon>Burkholderiales</taxon>
        <taxon>Burkholderiaceae</taxon>
        <taxon>Cupriavidus</taxon>
    </lineage>
</organism>
<feature type="transmembrane region" description="Helical" evidence="2">
    <location>
        <begin position="103"/>
        <end position="123"/>
    </location>
</feature>
<sequence length="169" mass="18308">MSTRSRFQLASFLRFSADIRTSSRTRLQDADQRIDAARERIERIKQQSGQVEPLACHAPATAPRPALACSARVIAMAAWVVLVLAAAAFAAEQVLKLQLSLPVSTAVGLAFVVTTLLSMSVTYRVERANARLVDAYAFQAKGFEAAAGRLAAHAEWPTDAAQQHSQTIE</sequence>
<comment type="caution">
    <text evidence="3">The sequence shown here is derived from an EMBL/GenBank/DDBJ whole genome shotgun (WGS) entry which is preliminary data.</text>
</comment>
<feature type="transmembrane region" description="Helical" evidence="2">
    <location>
        <begin position="73"/>
        <end position="91"/>
    </location>
</feature>
<evidence type="ECO:0000256" key="1">
    <source>
        <dbReference type="SAM" id="Coils"/>
    </source>
</evidence>
<keyword evidence="2" id="KW-0472">Membrane</keyword>
<keyword evidence="2" id="KW-0812">Transmembrane</keyword>